<dbReference type="Gene3D" id="3.40.50.11840">
    <property type="entry name" value="Diphthamide synthesis DPH1/DPH2 domain 1"/>
    <property type="match status" value="1"/>
</dbReference>
<dbReference type="PANTHER" id="PTHR10762">
    <property type="entry name" value="DIPHTHAMIDE BIOSYNTHESIS PROTEIN"/>
    <property type="match status" value="1"/>
</dbReference>
<protein>
    <recommendedName>
        <fullName evidence="5 12">2-(3-amino-3-carboxypropyl)histidine synthase subunit 2</fullName>
    </recommendedName>
</protein>
<evidence type="ECO:0000256" key="5">
    <source>
        <dbReference type="ARBA" id="ARBA00021914"/>
    </source>
</evidence>
<dbReference type="OMA" id="QIWNENH"/>
<comment type="similarity">
    <text evidence="4 12">Belongs to the DPH1/DPH2 family. DPH2 subfamily.</text>
</comment>
<evidence type="ECO:0000256" key="11">
    <source>
        <dbReference type="ARBA" id="ARBA00054092"/>
    </source>
</evidence>
<dbReference type="RefSeq" id="XP_009031052.1">
    <property type="nucleotide sequence ID" value="XM_009032804.1"/>
</dbReference>
<dbReference type="Pfam" id="PF01866">
    <property type="entry name" value="Diphthamide_syn"/>
    <property type="match status" value="1"/>
</dbReference>
<comment type="subcellular location">
    <subcellularLocation>
        <location evidence="2">Cytoplasm</location>
    </subcellularLocation>
</comment>
<reference evidence="14" key="3">
    <citation type="submission" date="2015-06" db="UniProtKB">
        <authorList>
            <consortium name="EnsemblMetazoa"/>
        </authorList>
    </citation>
    <scope>IDENTIFICATION</scope>
</reference>
<dbReference type="EnsemblMetazoa" id="HelroT194636">
    <property type="protein sequence ID" value="HelroP194636"/>
    <property type="gene ID" value="HelroG194636"/>
</dbReference>
<dbReference type="GO" id="GO:0005737">
    <property type="term" value="C:cytoplasm"/>
    <property type="evidence" value="ECO:0007669"/>
    <property type="project" value="UniProtKB-SubCell"/>
</dbReference>
<organism evidence="14 15">
    <name type="scientific">Helobdella robusta</name>
    <name type="common">Californian leech</name>
    <dbReference type="NCBI Taxonomy" id="6412"/>
    <lineage>
        <taxon>Eukaryota</taxon>
        <taxon>Metazoa</taxon>
        <taxon>Spiralia</taxon>
        <taxon>Lophotrochozoa</taxon>
        <taxon>Annelida</taxon>
        <taxon>Clitellata</taxon>
        <taxon>Hirudinea</taxon>
        <taxon>Rhynchobdellida</taxon>
        <taxon>Glossiphoniidae</taxon>
        <taxon>Helobdella</taxon>
    </lineage>
</organism>
<comment type="cofactor">
    <cofactor evidence="1">
        <name>[4Fe-4S] cluster</name>
        <dbReference type="ChEBI" id="CHEBI:49883"/>
    </cofactor>
</comment>
<dbReference type="NCBIfam" id="TIGR00272">
    <property type="entry name" value="DPH2"/>
    <property type="match status" value="1"/>
</dbReference>
<dbReference type="SFLD" id="SFLDS00032">
    <property type="entry name" value="Radical_SAM_3-amino-3-carboxyp"/>
    <property type="match status" value="1"/>
</dbReference>
<dbReference type="NCBIfam" id="TIGR00322">
    <property type="entry name" value="diphth2_R"/>
    <property type="match status" value="1"/>
</dbReference>
<evidence type="ECO:0000256" key="9">
    <source>
        <dbReference type="ARBA" id="ARBA00023014"/>
    </source>
</evidence>
<comment type="function">
    <text evidence="12">Required for the first step of diphthamide biosynthesis, a post-translational modification of histidine which occurs in elongation factor 2. DPH1 and DPH2 transfer a 3-amino-3-carboxypropyl (ACP) group from S-adenosyl-L-methionine (SAM) to a histidine residue, the reaction is assisted by a reduction system comprising DPH3 and a NADH-dependent reductase. Facilitates the reduction of the catalytic iron-sulfur cluster found in the DPH1 subunit.</text>
</comment>
<keyword evidence="6" id="KW-0963">Cytoplasm</keyword>
<dbReference type="OrthoDB" id="449241at2759"/>
<dbReference type="SFLD" id="SFLDG01121">
    <property type="entry name" value="Diphthamide_biosynthesis"/>
    <property type="match status" value="1"/>
</dbReference>
<dbReference type="GO" id="GO:0051536">
    <property type="term" value="F:iron-sulfur cluster binding"/>
    <property type="evidence" value="ECO:0007669"/>
    <property type="project" value="UniProtKB-KW"/>
</dbReference>
<evidence type="ECO:0000256" key="4">
    <source>
        <dbReference type="ARBA" id="ARBA00006179"/>
    </source>
</evidence>
<reference evidence="13 15" key="2">
    <citation type="journal article" date="2013" name="Nature">
        <title>Insights into bilaterian evolution from three spiralian genomes.</title>
        <authorList>
            <person name="Simakov O."/>
            <person name="Marletaz F."/>
            <person name="Cho S.J."/>
            <person name="Edsinger-Gonzales E."/>
            <person name="Havlak P."/>
            <person name="Hellsten U."/>
            <person name="Kuo D.H."/>
            <person name="Larsson T."/>
            <person name="Lv J."/>
            <person name="Arendt D."/>
            <person name="Savage R."/>
            <person name="Osoegawa K."/>
            <person name="de Jong P."/>
            <person name="Grimwood J."/>
            <person name="Chapman J.A."/>
            <person name="Shapiro H."/>
            <person name="Aerts A."/>
            <person name="Otillar R.P."/>
            <person name="Terry A.Y."/>
            <person name="Boore J.L."/>
            <person name="Grigoriev I.V."/>
            <person name="Lindberg D.R."/>
            <person name="Seaver E.C."/>
            <person name="Weisblat D.A."/>
            <person name="Putnam N.H."/>
            <person name="Rokhsar D.S."/>
        </authorList>
    </citation>
    <scope>NUCLEOTIDE SEQUENCE</scope>
</reference>
<evidence type="ECO:0000256" key="3">
    <source>
        <dbReference type="ARBA" id="ARBA00005156"/>
    </source>
</evidence>
<evidence type="ECO:0000256" key="6">
    <source>
        <dbReference type="ARBA" id="ARBA00022490"/>
    </source>
</evidence>
<comment type="function">
    <text evidence="11">Required for the first step of diphthamide biosynthesis, a post-translational modification of histidine which occurs in elongation factor 2. DPH1 and DPH2 transfer a 3-amino-3-carboxypropyl (ACP) group from S-adenosyl-L-methionine (SAM) to a histidine residue, the reaction is assisted by a reduction system comprising DPH3 and a NADH-dependent reductase, predominantly CBR1. Facilitates the reduction of the catalytic iron-sulfur cluster found in the DPH1 subunit.</text>
</comment>
<keyword evidence="8 12" id="KW-0408">Iron</keyword>
<dbReference type="CTD" id="20213090"/>
<dbReference type="FunFam" id="3.40.50.11860:FF:000001">
    <property type="entry name" value="2-(3-amino-3-carboxypropyl)histidine synthase subunit 2"/>
    <property type="match status" value="1"/>
</dbReference>
<evidence type="ECO:0000256" key="1">
    <source>
        <dbReference type="ARBA" id="ARBA00001966"/>
    </source>
</evidence>
<evidence type="ECO:0000313" key="13">
    <source>
        <dbReference type="EMBL" id="ESN90848.1"/>
    </source>
</evidence>
<dbReference type="InterPro" id="IPR042265">
    <property type="entry name" value="DPH1/DPH2_3"/>
</dbReference>
<sequence length="490" mass="56259">MDLFYWRFDIESSVRWITENNFQRVALQFCEDLYKDSIKIYLEIKNKLPPSTELAIIADNKYNSCCLDEINAEHLRSDCLIHYGEACFSPNSYKTKFPVKYVFPKKSLNLSTFGENLKKFMTKNPEEMIATTRYVVVYGLAYHYLRDEITSCFKELNVLFHCPIIEEYSADDGDNQTATDEHKFHQHFVGRNFKFSAEDRKTIKIIYIGGEDSFITSLLMRLNECSCAIYKVEEDSFVDGWSCNKLLKKRYYMVEKARDANFIGIIVSTFSNFSTQVIEKLKTSIRQVGKRYRIYSPGSLNPAKLANVSEFDAFVYVSCPLNAFIDCSDYLQPIVTPYEMLLACKRTFAWTGDYLLDLGELARKVNADDDDTLVGDVTMDVSLITGRTRKIGLGEYEQQQQQQRHRNNKNNNKRSCCHGDESCCHSDEDGDVKEIACLGSRSIAAQSSYGEHWSARSWRGLEMKLGETDVVAVVDGCTGIPTSYQHECKQ</sequence>
<reference evidence="15" key="1">
    <citation type="submission" date="2012-12" db="EMBL/GenBank/DDBJ databases">
        <authorList>
            <person name="Hellsten U."/>
            <person name="Grimwood J."/>
            <person name="Chapman J.A."/>
            <person name="Shapiro H."/>
            <person name="Aerts A."/>
            <person name="Otillar R.P."/>
            <person name="Terry A.Y."/>
            <person name="Boore J.L."/>
            <person name="Simakov O."/>
            <person name="Marletaz F."/>
            <person name="Cho S.-J."/>
            <person name="Edsinger-Gonzales E."/>
            <person name="Havlak P."/>
            <person name="Kuo D.-H."/>
            <person name="Larsson T."/>
            <person name="Lv J."/>
            <person name="Arendt D."/>
            <person name="Savage R."/>
            <person name="Osoegawa K."/>
            <person name="de Jong P."/>
            <person name="Lindberg D.R."/>
            <person name="Seaver E.C."/>
            <person name="Weisblat D.A."/>
            <person name="Putnam N.H."/>
            <person name="Grigoriev I.V."/>
            <person name="Rokhsar D.S."/>
        </authorList>
    </citation>
    <scope>NUCLEOTIDE SEQUENCE</scope>
</reference>
<dbReference type="FunFam" id="3.40.50.11840:FF:000005">
    <property type="entry name" value="2-(3-amino-3-carboxypropyl)histidine synthase subunit 2"/>
    <property type="match status" value="1"/>
</dbReference>
<dbReference type="EMBL" id="KB097744">
    <property type="protein sequence ID" value="ESN90848.1"/>
    <property type="molecule type" value="Genomic_DNA"/>
</dbReference>
<comment type="subunit">
    <text evidence="10">Component of the 2-(3-amino-3-carboxypropyl)histidine synthase complex composed of DPH1, DPH2, DPH3 and a NADH-dependent reductase, predominantly CBR1.</text>
</comment>
<dbReference type="GO" id="GO:0090560">
    <property type="term" value="F:2-(3-amino-3-carboxypropyl)histidine synthase activity"/>
    <property type="evidence" value="ECO:0007669"/>
    <property type="project" value="InterPro"/>
</dbReference>
<evidence type="ECO:0000256" key="7">
    <source>
        <dbReference type="ARBA" id="ARBA00022723"/>
    </source>
</evidence>
<keyword evidence="9 12" id="KW-0411">Iron-sulfur</keyword>
<dbReference type="InterPro" id="IPR010014">
    <property type="entry name" value="DHP2"/>
</dbReference>
<evidence type="ECO:0000313" key="15">
    <source>
        <dbReference type="Proteomes" id="UP000015101"/>
    </source>
</evidence>
<dbReference type="UniPathway" id="UPA00559"/>
<dbReference type="STRING" id="6412.T1FW94"/>
<dbReference type="Proteomes" id="UP000015101">
    <property type="component" value="Unassembled WGS sequence"/>
</dbReference>
<dbReference type="InterPro" id="IPR042263">
    <property type="entry name" value="DPH1/DPH2_1"/>
</dbReference>
<dbReference type="KEGG" id="hro:HELRODRAFT_194636"/>
<proteinExistence type="inferred from homology"/>
<evidence type="ECO:0000313" key="14">
    <source>
        <dbReference type="EnsemblMetazoa" id="HelroP194636"/>
    </source>
</evidence>
<dbReference type="AlphaFoldDB" id="T1FW94"/>
<gene>
    <name evidence="14" type="primary">20213090</name>
    <name evidence="13" type="ORF">HELRODRAFT_194636</name>
</gene>
<dbReference type="InParanoid" id="T1FW94"/>
<dbReference type="PANTHER" id="PTHR10762:SF2">
    <property type="entry name" value="2-(3-AMINO-3-CARBOXYPROPYL)HISTIDINE SYNTHASE SUBUNIT 2"/>
    <property type="match status" value="1"/>
</dbReference>
<evidence type="ECO:0000256" key="10">
    <source>
        <dbReference type="ARBA" id="ARBA00034128"/>
    </source>
</evidence>
<dbReference type="GeneID" id="20213090"/>
<dbReference type="GO" id="GO:0046872">
    <property type="term" value="F:metal ion binding"/>
    <property type="evidence" value="ECO:0007669"/>
    <property type="project" value="UniProtKB-KW"/>
</dbReference>
<dbReference type="Gene3D" id="3.40.50.11860">
    <property type="entry name" value="Diphthamide synthesis DPH1/DPH2 domain 3"/>
    <property type="match status" value="1"/>
</dbReference>
<dbReference type="eggNOG" id="KOG2648">
    <property type="taxonomic scope" value="Eukaryota"/>
</dbReference>
<comment type="pathway">
    <text evidence="3 12">Protein modification; peptidyl-diphthamide biosynthesis.</text>
</comment>
<dbReference type="HOGENOM" id="CLU_015210_1_0_1"/>
<name>T1FW94_HELRO</name>
<keyword evidence="15" id="KW-1185">Reference proteome</keyword>
<evidence type="ECO:0000256" key="8">
    <source>
        <dbReference type="ARBA" id="ARBA00023004"/>
    </source>
</evidence>
<accession>T1FW94</accession>
<dbReference type="EMBL" id="AMQM01008248">
    <property type="status" value="NOT_ANNOTATED_CDS"/>
    <property type="molecule type" value="Genomic_DNA"/>
</dbReference>
<dbReference type="GO" id="GO:0017183">
    <property type="term" value="P:protein histidyl modification to diphthamide"/>
    <property type="evidence" value="ECO:0000318"/>
    <property type="project" value="GO_Central"/>
</dbReference>
<dbReference type="InterPro" id="IPR016435">
    <property type="entry name" value="DPH1/DPH2"/>
</dbReference>
<dbReference type="FunCoup" id="T1FW94">
    <property type="interactions" value="1662"/>
</dbReference>
<keyword evidence="7 12" id="KW-0479">Metal-binding</keyword>
<evidence type="ECO:0000256" key="12">
    <source>
        <dbReference type="RuleBase" id="RU364133"/>
    </source>
</evidence>
<evidence type="ECO:0000256" key="2">
    <source>
        <dbReference type="ARBA" id="ARBA00004496"/>
    </source>
</evidence>